<dbReference type="RefSeq" id="WP_078753494.1">
    <property type="nucleotide sequence ID" value="NZ_FUXU01000049.1"/>
</dbReference>
<dbReference type="AlphaFoldDB" id="A0A1T4V5W2"/>
<dbReference type="EMBL" id="FUXU01000049">
    <property type="protein sequence ID" value="SKA60274.1"/>
    <property type="molecule type" value="Genomic_DNA"/>
</dbReference>
<gene>
    <name evidence="1" type="ORF">SAMN02745132_03265</name>
</gene>
<evidence type="ECO:0000313" key="1">
    <source>
        <dbReference type="EMBL" id="SKA60274.1"/>
    </source>
</evidence>
<dbReference type="Proteomes" id="UP000190162">
    <property type="component" value="Unassembled WGS sequence"/>
</dbReference>
<proteinExistence type="predicted"/>
<accession>A0A1T4V5W2</accession>
<protein>
    <submittedName>
        <fullName evidence="1">Uncharacterized protein</fullName>
    </submittedName>
</protein>
<reference evidence="2" key="1">
    <citation type="submission" date="2017-02" db="EMBL/GenBank/DDBJ databases">
        <authorList>
            <person name="Varghese N."/>
            <person name="Submissions S."/>
        </authorList>
    </citation>
    <scope>NUCLEOTIDE SEQUENCE [LARGE SCALE GENOMIC DNA]</scope>
    <source>
        <strain evidence="2">DSM 22720</strain>
    </source>
</reference>
<sequence length="159" mass="17779">MSANNIINNLRSNGGLPQIKNRRVFLKAATGDLVNKEVDGKEIEVPEIVDTEAWVEILPPQSTEFLRAFERSNIRQAVAQKKLEAIKDSSDVDEIAAVVDYAKGINIDILDEIVANWSEHFGVPCTKENKKELFSDPASEDIMKQILEAFQEVHAFLGK</sequence>
<evidence type="ECO:0000313" key="2">
    <source>
        <dbReference type="Proteomes" id="UP000190162"/>
    </source>
</evidence>
<name>A0A1T4V5W2_9GAMM</name>
<organism evidence="1 2">
    <name type="scientific">Enterovibrio nigricans DSM 22720</name>
    <dbReference type="NCBI Taxonomy" id="1121868"/>
    <lineage>
        <taxon>Bacteria</taxon>
        <taxon>Pseudomonadati</taxon>
        <taxon>Pseudomonadota</taxon>
        <taxon>Gammaproteobacteria</taxon>
        <taxon>Vibrionales</taxon>
        <taxon>Vibrionaceae</taxon>
        <taxon>Enterovibrio</taxon>
    </lineage>
</organism>
<keyword evidence="2" id="KW-1185">Reference proteome</keyword>